<dbReference type="EMBL" id="CP019481">
    <property type="protein sequence ID" value="UQC91496.1"/>
    <property type="molecule type" value="Genomic_DNA"/>
</dbReference>
<dbReference type="GeneID" id="73350957"/>
<evidence type="ECO:0000259" key="2">
    <source>
        <dbReference type="Pfam" id="PF06985"/>
    </source>
</evidence>
<dbReference type="AlphaFoldDB" id="A0A9Q8TBA3"/>
<dbReference type="KEGG" id="clup:CLUP02_17031"/>
<gene>
    <name evidence="3" type="ORF">CLUP02_17031</name>
</gene>
<evidence type="ECO:0000256" key="1">
    <source>
        <dbReference type="SAM" id="MobiDB-lite"/>
    </source>
</evidence>
<dbReference type="InterPro" id="IPR010730">
    <property type="entry name" value="HET"/>
</dbReference>
<sequence length="780" mass="88143">MGYTHYYQVKDWDSPVWQAIWPQLIQDALLIIEASDVFLTGPAKSTDIITSPITSVDEGILFNGVGIYGHETFHFCREDQNQRQFMKTEEKPYDLPVACILLRASILCPQGIKVRSDGKWDGLLWKAIRNLHETLWPDDCLQCPWQNYDEDDFWENQQPRESIGLLAQRSTTKSGATRINEKEQQSTQQDPSKTREDSKPFFASRAEYAITAAQLKPIIGWLRDCEERPDHNRCIANPLRWHNLPGICFRLIDIHKRSIVVAPEGCSFAILTYVWGGVEQPRLEQANFDEYSRDYGLESIWWKIPTTIRHAILVCEVVGERYLWVDALCIVQDSPRDVKVQILRMREIYSAARFTIAAVSAENAGEGLQAATIAKLATTCDSADELDDVLVRSPWGSRGWCYQEKVLSHRAVLFTSAGVFLQCQETTIKLDGTRLADSTANTALDKSQKVGGLLGIRPGEELETFLCAAEHYSKLAFTKGEDRISAFQGVLQKFNASLDGEDSTFHYGLPTCAFDQAICWRTADHHPQVRNSNFPSWSWLGWDNSVTFDRTILRPAHTRQMIGDERGEIVVVGRGIELQYPSHRYRKPAALSFVPHADDGIFGFPSSVVSGFFNRPSLDLVASITDLRISSTPRKIENSNGLYAVYPAICNNLPLSSLPPYGMYTGDTPPRHGGQTLRTYDVEDHENHGACDAKDPIGFIWLDCAWRDSRPKAVYMEFMALNGHPSAEDSNGWYITMLMCLLKPDPCKYYSYERLQVMDCCIAEATWMRIGAVTKLPSIA</sequence>
<name>A0A9Q8TBA3_9PEZI</name>
<feature type="domain" description="Heterokaryon incompatibility" evidence="2">
    <location>
        <begin position="268"/>
        <end position="404"/>
    </location>
</feature>
<keyword evidence="4" id="KW-1185">Reference proteome</keyword>
<accession>A0A9Q8TBA3</accession>
<protein>
    <recommendedName>
        <fullName evidence="2">Heterokaryon incompatibility domain-containing protein</fullName>
    </recommendedName>
</protein>
<proteinExistence type="predicted"/>
<feature type="region of interest" description="Disordered" evidence="1">
    <location>
        <begin position="171"/>
        <end position="198"/>
    </location>
</feature>
<dbReference type="RefSeq" id="XP_049153094.1">
    <property type="nucleotide sequence ID" value="XM_049295947.1"/>
</dbReference>
<dbReference type="PANTHER" id="PTHR33112:SF12">
    <property type="entry name" value="HETEROKARYON INCOMPATIBILITY DOMAIN-CONTAINING PROTEIN"/>
    <property type="match status" value="1"/>
</dbReference>
<dbReference type="Pfam" id="PF06985">
    <property type="entry name" value="HET"/>
    <property type="match status" value="1"/>
</dbReference>
<dbReference type="Proteomes" id="UP000830671">
    <property type="component" value="Chromosome 9"/>
</dbReference>
<reference evidence="3" key="1">
    <citation type="journal article" date="2021" name="Mol. Plant Microbe Interact.">
        <title>Complete Genome Sequence of the Plant-Pathogenic Fungus Colletotrichum lupini.</title>
        <authorList>
            <person name="Baroncelli R."/>
            <person name="Pensec F."/>
            <person name="Da Lio D."/>
            <person name="Boufleur T."/>
            <person name="Vicente I."/>
            <person name="Sarrocco S."/>
            <person name="Picot A."/>
            <person name="Baraldi E."/>
            <person name="Sukno S."/>
            <person name="Thon M."/>
            <person name="Le Floch G."/>
        </authorList>
    </citation>
    <scope>NUCLEOTIDE SEQUENCE</scope>
    <source>
        <strain evidence="3">IMI 504893</strain>
    </source>
</reference>
<dbReference type="PANTHER" id="PTHR33112">
    <property type="entry name" value="DOMAIN PROTEIN, PUTATIVE-RELATED"/>
    <property type="match status" value="1"/>
</dbReference>
<evidence type="ECO:0000313" key="4">
    <source>
        <dbReference type="Proteomes" id="UP000830671"/>
    </source>
</evidence>
<evidence type="ECO:0000313" key="3">
    <source>
        <dbReference type="EMBL" id="UQC91496.1"/>
    </source>
</evidence>
<organism evidence="3 4">
    <name type="scientific">Colletotrichum lupini</name>
    <dbReference type="NCBI Taxonomy" id="145971"/>
    <lineage>
        <taxon>Eukaryota</taxon>
        <taxon>Fungi</taxon>
        <taxon>Dikarya</taxon>
        <taxon>Ascomycota</taxon>
        <taxon>Pezizomycotina</taxon>
        <taxon>Sordariomycetes</taxon>
        <taxon>Hypocreomycetidae</taxon>
        <taxon>Glomerellales</taxon>
        <taxon>Glomerellaceae</taxon>
        <taxon>Colletotrichum</taxon>
        <taxon>Colletotrichum acutatum species complex</taxon>
    </lineage>
</organism>